<keyword evidence="3 5" id="KW-1133">Transmembrane helix</keyword>
<dbReference type="Pfam" id="PF07690">
    <property type="entry name" value="MFS_1"/>
    <property type="match status" value="1"/>
</dbReference>
<evidence type="ECO:0000313" key="7">
    <source>
        <dbReference type="EMBL" id="VUC25451.1"/>
    </source>
</evidence>
<keyword evidence="8" id="KW-1185">Reference proteome</keyword>
<dbReference type="SUPFAM" id="SSF103473">
    <property type="entry name" value="MFS general substrate transporter"/>
    <property type="match status" value="1"/>
</dbReference>
<evidence type="ECO:0000256" key="2">
    <source>
        <dbReference type="ARBA" id="ARBA00022692"/>
    </source>
</evidence>
<evidence type="ECO:0000259" key="6">
    <source>
        <dbReference type="PROSITE" id="PS50850"/>
    </source>
</evidence>
<feature type="transmembrane region" description="Helical" evidence="5">
    <location>
        <begin position="183"/>
        <end position="207"/>
    </location>
</feature>
<evidence type="ECO:0000256" key="4">
    <source>
        <dbReference type="ARBA" id="ARBA00023136"/>
    </source>
</evidence>
<keyword evidence="2 5" id="KW-0812">Transmembrane</keyword>
<feature type="transmembrane region" description="Helical" evidence="5">
    <location>
        <begin position="324"/>
        <end position="342"/>
    </location>
</feature>
<dbReference type="PROSITE" id="PS50850">
    <property type="entry name" value="MFS"/>
    <property type="match status" value="1"/>
</dbReference>
<dbReference type="PANTHER" id="PTHR23502">
    <property type="entry name" value="MAJOR FACILITATOR SUPERFAMILY"/>
    <property type="match status" value="1"/>
</dbReference>
<feature type="domain" description="Major facilitator superfamily (MFS) profile" evidence="6">
    <location>
        <begin position="59"/>
        <end position="482"/>
    </location>
</feature>
<evidence type="ECO:0000256" key="1">
    <source>
        <dbReference type="ARBA" id="ARBA00004141"/>
    </source>
</evidence>
<feature type="transmembrane region" description="Helical" evidence="5">
    <location>
        <begin position="95"/>
        <end position="113"/>
    </location>
</feature>
<name>A0ABY6U3A9_BIOOC</name>
<feature type="transmembrane region" description="Helical" evidence="5">
    <location>
        <begin position="57"/>
        <end position="75"/>
    </location>
</feature>
<dbReference type="InterPro" id="IPR020846">
    <property type="entry name" value="MFS_dom"/>
</dbReference>
<feature type="transmembrane region" description="Helical" evidence="5">
    <location>
        <begin position="213"/>
        <end position="232"/>
    </location>
</feature>
<comment type="caution">
    <text evidence="7">The sequence shown here is derived from an EMBL/GenBank/DDBJ whole genome shotgun (WGS) entry which is preliminary data.</text>
</comment>
<dbReference type="PANTHER" id="PTHR23502:SF2">
    <property type="entry name" value="TRANSPORTER, PUTATIVE (AFU_ORTHOLOGUE AFUA_2G08910)-RELATED"/>
    <property type="match status" value="1"/>
</dbReference>
<feature type="transmembrane region" description="Helical" evidence="5">
    <location>
        <begin position="153"/>
        <end position="171"/>
    </location>
</feature>
<protein>
    <recommendedName>
        <fullName evidence="6">Major facilitator superfamily (MFS) profile domain-containing protein</fullName>
    </recommendedName>
</protein>
<keyword evidence="4 5" id="KW-0472">Membrane</keyword>
<comment type="subcellular location">
    <subcellularLocation>
        <location evidence="1">Membrane</location>
        <topology evidence="1">Multi-pass membrane protein</topology>
    </subcellularLocation>
</comment>
<feature type="transmembrane region" description="Helical" evidence="5">
    <location>
        <begin position="363"/>
        <end position="383"/>
    </location>
</feature>
<feature type="transmembrane region" description="Helical" evidence="5">
    <location>
        <begin position="284"/>
        <end position="304"/>
    </location>
</feature>
<feature type="transmembrane region" description="Helical" evidence="5">
    <location>
        <begin position="458"/>
        <end position="477"/>
    </location>
</feature>
<reference evidence="7 8" key="1">
    <citation type="submission" date="2019-06" db="EMBL/GenBank/DDBJ databases">
        <authorList>
            <person name="Broberg M."/>
        </authorList>
    </citation>
    <scope>NUCLEOTIDE SEQUENCE [LARGE SCALE GENOMIC DNA]</scope>
</reference>
<feature type="transmembrane region" description="Helical" evidence="5">
    <location>
        <begin position="125"/>
        <end position="147"/>
    </location>
</feature>
<evidence type="ECO:0000256" key="3">
    <source>
        <dbReference type="ARBA" id="ARBA00022989"/>
    </source>
</evidence>
<evidence type="ECO:0000313" key="8">
    <source>
        <dbReference type="Proteomes" id="UP000766486"/>
    </source>
</evidence>
<sequence length="487" mass="53631">MAKCEVENIEYGGVTTDDGLSQDHRQYLVNRHGTVDLDPLPEMDDANPLNWPKSKKILNLLLVAFHAFMATFTAASIQCAFVDIAQDLHTTVHQATYLTSLVIAILGAAPLLWRPLSHVYGRRPIFLLSLLFSLVGNVGCAVSHSYGTMALCRAITGFFISPAASIGSGVVSETFFQHERARYIGIWTSMVTIGVPLAPVIFGFVALRVGYRWIYWILAITNGVQFVLYFICGSETRYIGKESLSTTEKSSVVARWLWFKRIDPQTLTLLDFVSPLKLVVRPSVIIPTAAYSMIFLWGSIMLAIEIPQIYPEKFGFNTQQVGLQNISLLVGIIVGEQIGGIMSDKWMSLSTKDKKRHSPEFRLWLSHVGYLLTIAGMVVFLVQLEKATSWDITPLIGAGIASAGNQVVTTVSITYSVDCYPQDAAAIGVFVTFVRQIWGFIGPFWFPEMIADLGLGKSTAVSTALIVAASVLPTMLLQGMGKTWRKG</sequence>
<dbReference type="InterPro" id="IPR036259">
    <property type="entry name" value="MFS_trans_sf"/>
</dbReference>
<dbReference type="Proteomes" id="UP000766486">
    <property type="component" value="Unassembled WGS sequence"/>
</dbReference>
<proteinExistence type="predicted"/>
<dbReference type="Gene3D" id="1.20.1250.20">
    <property type="entry name" value="MFS general substrate transporter like domains"/>
    <property type="match status" value="1"/>
</dbReference>
<feature type="transmembrane region" description="Helical" evidence="5">
    <location>
        <begin position="395"/>
        <end position="417"/>
    </location>
</feature>
<dbReference type="EMBL" id="CABFNS010000735">
    <property type="protein sequence ID" value="VUC25451.1"/>
    <property type="molecule type" value="Genomic_DNA"/>
</dbReference>
<organism evidence="7 8">
    <name type="scientific">Bionectria ochroleuca</name>
    <name type="common">Gliocladium roseum</name>
    <dbReference type="NCBI Taxonomy" id="29856"/>
    <lineage>
        <taxon>Eukaryota</taxon>
        <taxon>Fungi</taxon>
        <taxon>Dikarya</taxon>
        <taxon>Ascomycota</taxon>
        <taxon>Pezizomycotina</taxon>
        <taxon>Sordariomycetes</taxon>
        <taxon>Hypocreomycetidae</taxon>
        <taxon>Hypocreales</taxon>
        <taxon>Bionectriaceae</taxon>
        <taxon>Clonostachys</taxon>
    </lineage>
</organism>
<evidence type="ECO:0000256" key="5">
    <source>
        <dbReference type="SAM" id="Phobius"/>
    </source>
</evidence>
<gene>
    <name evidence="7" type="ORF">CLO192961_LOCUS168838</name>
</gene>
<feature type="transmembrane region" description="Helical" evidence="5">
    <location>
        <begin position="424"/>
        <end position="446"/>
    </location>
</feature>
<dbReference type="InterPro" id="IPR011701">
    <property type="entry name" value="MFS"/>
</dbReference>
<accession>A0ABY6U3A9</accession>